<organism evidence="1 2">
    <name type="scientific">Gordonia phage Rickmore</name>
    <dbReference type="NCBI Taxonomy" id="2507854"/>
    <lineage>
        <taxon>Viruses</taxon>
        <taxon>Duplodnaviria</taxon>
        <taxon>Heunggongvirae</taxon>
        <taxon>Uroviricota</taxon>
        <taxon>Caudoviricetes</taxon>
        <taxon>Deejayvirinae</taxon>
        <taxon>Kenoshavirus</taxon>
        <taxon>Kenoshavirus rickmore</taxon>
    </lineage>
</organism>
<dbReference type="GeneID" id="55613832"/>
<protein>
    <submittedName>
        <fullName evidence="1">Uncharacterized protein</fullName>
    </submittedName>
</protein>
<sequence length="36" mass="3838">MYGLIVVICLIIISTILAKVTINAIGDILDGKHKKG</sequence>
<evidence type="ECO:0000313" key="1">
    <source>
        <dbReference type="EMBL" id="QAU06278.1"/>
    </source>
</evidence>
<evidence type="ECO:0000313" key="2">
    <source>
        <dbReference type="Proteomes" id="UP000290536"/>
    </source>
</evidence>
<reference evidence="1 2" key="1">
    <citation type="submission" date="2019-01" db="EMBL/GenBank/DDBJ databases">
        <authorList>
            <person name="Mendiola A."/>
            <person name="Dhungana S."/>
            <person name="Koga A.P."/>
            <person name="Garlena R.A."/>
            <person name="Russell D.A."/>
            <person name="Pope W.H."/>
            <person name="Jacobs-Sera D."/>
            <person name="Hatfull G.F."/>
        </authorList>
    </citation>
    <scope>NUCLEOTIDE SEQUENCE [LARGE SCALE GENOMIC DNA]</scope>
</reference>
<accession>A0A410TB50</accession>
<proteinExistence type="predicted"/>
<keyword evidence="2" id="KW-1185">Reference proteome</keyword>
<dbReference type="KEGG" id="vg:55613832"/>
<dbReference type="RefSeq" id="YP_009843541.1">
    <property type="nucleotide sequence ID" value="NC_048749.1"/>
</dbReference>
<dbReference type="Proteomes" id="UP000290536">
    <property type="component" value="Segment"/>
</dbReference>
<dbReference type="EMBL" id="MK376953">
    <property type="protein sequence ID" value="QAU06278.1"/>
    <property type="molecule type" value="Genomic_DNA"/>
</dbReference>
<name>A0A410TB50_9CAUD</name>
<gene>
    <name evidence="1" type="primary">44</name>
    <name evidence="1" type="ORF">SEA_RICKMORE_44</name>
</gene>